<feature type="transmembrane region" description="Helical" evidence="1">
    <location>
        <begin position="157"/>
        <end position="176"/>
    </location>
</feature>
<protein>
    <submittedName>
        <fullName evidence="2">Uncharacterized protein</fullName>
    </submittedName>
</protein>
<feature type="transmembrane region" description="Helical" evidence="1">
    <location>
        <begin position="260"/>
        <end position="283"/>
    </location>
</feature>
<comment type="caution">
    <text evidence="2">The sequence shown here is derived from an EMBL/GenBank/DDBJ whole genome shotgun (WGS) entry which is preliminary data.</text>
</comment>
<name>A0A9P7D2P7_9AGAM</name>
<dbReference type="PANTHER" id="PTHR35043">
    <property type="entry name" value="TRANSCRIPTION FACTOR DOMAIN-CONTAINING PROTEIN"/>
    <property type="match status" value="1"/>
</dbReference>
<dbReference type="EMBL" id="JABBWD010000021">
    <property type="protein sequence ID" value="KAG1777299.1"/>
    <property type="molecule type" value="Genomic_DNA"/>
</dbReference>
<dbReference type="OrthoDB" id="9451547at2759"/>
<feature type="transmembrane region" description="Helical" evidence="1">
    <location>
        <begin position="182"/>
        <end position="205"/>
    </location>
</feature>
<dbReference type="Proteomes" id="UP000714275">
    <property type="component" value="Unassembled WGS sequence"/>
</dbReference>
<keyword evidence="1" id="KW-0472">Membrane</keyword>
<dbReference type="AlphaFoldDB" id="A0A9P7D2P7"/>
<sequence length="458" mass="51449">MGFNGTSILTLDASDSPPSNNTRTLWNIIWSCGVTLFACAWTAIHPNIPGMDEKRLAIFFRRILIMIMVLIAPELILTWASRQFSSAIAVKKQFNDALEWTMTHGFFAWMGGFMLYVDREPRATLTPDELLQFIREESVDMPVIQKADIEDRSKGDILSKGVAIFQLAWFVLQLTARRVQNLPITLLEIDTLAIAVLTFSAYFLWWTKPKDVGRPYVVHWKAKALPPGKFLSACLPEIVLIHRHSSEPDSRFSRAGCSHYLFYLIYPCMSAMGMGTIMSHHAAQSRRVPSLGGYGGNRNITIASDIMRPVNMAGQPTAAPVDRKTDFVGYYRRTMMLPFGQGSQIMTGLIGSYSGALLGGIHCLGWNFLFQRHAELISWRVASIVMACAPMYVMTGLGSRRRQGIHGSFVGRYFIPIVASFLYISARIIIFVLVMLSFRSLPPGVYDTVDWTIFVPHL</sequence>
<feature type="transmembrane region" description="Helical" evidence="1">
    <location>
        <begin position="100"/>
        <end position="117"/>
    </location>
</feature>
<keyword evidence="1" id="KW-1133">Transmembrane helix</keyword>
<feature type="transmembrane region" description="Helical" evidence="1">
    <location>
        <begin position="376"/>
        <end position="393"/>
    </location>
</feature>
<keyword evidence="3" id="KW-1185">Reference proteome</keyword>
<evidence type="ECO:0000313" key="2">
    <source>
        <dbReference type="EMBL" id="KAG1777299.1"/>
    </source>
</evidence>
<feature type="transmembrane region" description="Helical" evidence="1">
    <location>
        <begin position="56"/>
        <end position="80"/>
    </location>
</feature>
<feature type="transmembrane region" description="Helical" evidence="1">
    <location>
        <begin position="345"/>
        <end position="369"/>
    </location>
</feature>
<feature type="transmembrane region" description="Helical" evidence="1">
    <location>
        <begin position="24"/>
        <end position="44"/>
    </location>
</feature>
<evidence type="ECO:0000256" key="1">
    <source>
        <dbReference type="SAM" id="Phobius"/>
    </source>
</evidence>
<feature type="transmembrane region" description="Helical" evidence="1">
    <location>
        <begin position="413"/>
        <end position="436"/>
    </location>
</feature>
<dbReference type="PANTHER" id="PTHR35043:SF7">
    <property type="entry name" value="TRANSCRIPTION FACTOR DOMAIN-CONTAINING PROTEIN"/>
    <property type="match status" value="1"/>
</dbReference>
<keyword evidence="1" id="KW-0812">Transmembrane</keyword>
<reference evidence="2" key="1">
    <citation type="journal article" date="2020" name="New Phytol.">
        <title>Comparative genomics reveals dynamic genome evolution in host specialist ectomycorrhizal fungi.</title>
        <authorList>
            <person name="Lofgren L.A."/>
            <person name="Nguyen N.H."/>
            <person name="Vilgalys R."/>
            <person name="Ruytinx J."/>
            <person name="Liao H.L."/>
            <person name="Branco S."/>
            <person name="Kuo A."/>
            <person name="LaButti K."/>
            <person name="Lipzen A."/>
            <person name="Andreopoulos W."/>
            <person name="Pangilinan J."/>
            <person name="Riley R."/>
            <person name="Hundley H."/>
            <person name="Na H."/>
            <person name="Barry K."/>
            <person name="Grigoriev I.V."/>
            <person name="Stajich J.E."/>
            <person name="Kennedy P.G."/>
        </authorList>
    </citation>
    <scope>NUCLEOTIDE SEQUENCE</scope>
    <source>
        <strain evidence="2">DOB743</strain>
    </source>
</reference>
<evidence type="ECO:0000313" key="3">
    <source>
        <dbReference type="Proteomes" id="UP000714275"/>
    </source>
</evidence>
<organism evidence="2 3">
    <name type="scientific">Suillus placidus</name>
    <dbReference type="NCBI Taxonomy" id="48579"/>
    <lineage>
        <taxon>Eukaryota</taxon>
        <taxon>Fungi</taxon>
        <taxon>Dikarya</taxon>
        <taxon>Basidiomycota</taxon>
        <taxon>Agaricomycotina</taxon>
        <taxon>Agaricomycetes</taxon>
        <taxon>Agaricomycetidae</taxon>
        <taxon>Boletales</taxon>
        <taxon>Suillineae</taxon>
        <taxon>Suillaceae</taxon>
        <taxon>Suillus</taxon>
    </lineage>
</organism>
<proteinExistence type="predicted"/>
<gene>
    <name evidence="2" type="ORF">EV702DRAFT_969981</name>
</gene>
<accession>A0A9P7D2P7</accession>